<dbReference type="Proteomes" id="UP000053989">
    <property type="component" value="Unassembled WGS sequence"/>
</dbReference>
<accession>A0A0C2ZAK1</accession>
<dbReference type="InParanoid" id="A0A0C2ZAK1"/>
<evidence type="ECO:0000313" key="2">
    <source>
        <dbReference type="EMBL" id="KIM58913.1"/>
    </source>
</evidence>
<organism evidence="2 3">
    <name type="scientific">Scleroderma citrinum Foug A</name>
    <dbReference type="NCBI Taxonomy" id="1036808"/>
    <lineage>
        <taxon>Eukaryota</taxon>
        <taxon>Fungi</taxon>
        <taxon>Dikarya</taxon>
        <taxon>Basidiomycota</taxon>
        <taxon>Agaricomycotina</taxon>
        <taxon>Agaricomycetes</taxon>
        <taxon>Agaricomycetidae</taxon>
        <taxon>Boletales</taxon>
        <taxon>Sclerodermatineae</taxon>
        <taxon>Sclerodermataceae</taxon>
        <taxon>Scleroderma</taxon>
    </lineage>
</organism>
<dbReference type="PANTHER" id="PTHR43355:SF2">
    <property type="entry name" value="FLAVIN REDUCTASE (NADPH)"/>
    <property type="match status" value="1"/>
</dbReference>
<reference evidence="2 3" key="1">
    <citation type="submission" date="2014-04" db="EMBL/GenBank/DDBJ databases">
        <authorList>
            <consortium name="DOE Joint Genome Institute"/>
            <person name="Kuo A."/>
            <person name="Kohler A."/>
            <person name="Nagy L.G."/>
            <person name="Floudas D."/>
            <person name="Copeland A."/>
            <person name="Barry K.W."/>
            <person name="Cichocki N."/>
            <person name="Veneault-Fourrey C."/>
            <person name="LaButti K."/>
            <person name="Lindquist E.A."/>
            <person name="Lipzen A."/>
            <person name="Lundell T."/>
            <person name="Morin E."/>
            <person name="Murat C."/>
            <person name="Sun H."/>
            <person name="Tunlid A."/>
            <person name="Henrissat B."/>
            <person name="Grigoriev I.V."/>
            <person name="Hibbett D.S."/>
            <person name="Martin F."/>
            <person name="Nordberg H.P."/>
            <person name="Cantor M.N."/>
            <person name="Hua S.X."/>
        </authorList>
    </citation>
    <scope>NUCLEOTIDE SEQUENCE [LARGE SCALE GENOMIC DNA]</scope>
    <source>
        <strain evidence="2 3">Foug A</strain>
    </source>
</reference>
<dbReference type="HOGENOM" id="CLU_066707_1_0_1"/>
<comment type="similarity">
    <text evidence="1">Belongs to the avfA family.</text>
</comment>
<evidence type="ECO:0000256" key="1">
    <source>
        <dbReference type="ARBA" id="ARBA00038376"/>
    </source>
</evidence>
<dbReference type="PANTHER" id="PTHR43355">
    <property type="entry name" value="FLAVIN REDUCTASE (NADPH)"/>
    <property type="match status" value="1"/>
</dbReference>
<evidence type="ECO:0008006" key="4">
    <source>
        <dbReference type="Google" id="ProtNLM"/>
    </source>
</evidence>
<dbReference type="OrthoDB" id="63935at2759"/>
<dbReference type="SUPFAM" id="SSF51735">
    <property type="entry name" value="NAD(P)-binding Rossmann-fold domains"/>
    <property type="match status" value="1"/>
</dbReference>
<proteinExistence type="inferred from homology"/>
<name>A0A0C2ZAK1_9AGAM</name>
<keyword evidence="3" id="KW-1185">Reference proteome</keyword>
<reference evidence="3" key="2">
    <citation type="submission" date="2015-01" db="EMBL/GenBank/DDBJ databases">
        <title>Evolutionary Origins and Diversification of the Mycorrhizal Mutualists.</title>
        <authorList>
            <consortium name="DOE Joint Genome Institute"/>
            <consortium name="Mycorrhizal Genomics Consortium"/>
            <person name="Kohler A."/>
            <person name="Kuo A."/>
            <person name="Nagy L.G."/>
            <person name="Floudas D."/>
            <person name="Copeland A."/>
            <person name="Barry K.W."/>
            <person name="Cichocki N."/>
            <person name="Veneault-Fourrey C."/>
            <person name="LaButti K."/>
            <person name="Lindquist E.A."/>
            <person name="Lipzen A."/>
            <person name="Lundell T."/>
            <person name="Morin E."/>
            <person name="Murat C."/>
            <person name="Riley R."/>
            <person name="Ohm R."/>
            <person name="Sun H."/>
            <person name="Tunlid A."/>
            <person name="Henrissat B."/>
            <person name="Grigoriev I.V."/>
            <person name="Hibbett D.S."/>
            <person name="Martin F."/>
        </authorList>
    </citation>
    <scope>NUCLEOTIDE SEQUENCE [LARGE SCALE GENOMIC DNA]</scope>
    <source>
        <strain evidence="3">Foug A</strain>
    </source>
</reference>
<dbReference type="GO" id="GO:0042602">
    <property type="term" value="F:riboflavin reductase (NADPH) activity"/>
    <property type="evidence" value="ECO:0007669"/>
    <property type="project" value="TreeGrafter"/>
</dbReference>
<sequence length="273" mass="30032">MDNLKVLTIGGSRNIGYYSSMRLLNSGATVTFLLRSPTAFANDQAIQTFVTSGKARLVQGDALVKEDVQRAWTEAGKGDDNRPVDLLVFTVGGTPQFKLTQGFVISPNLVKQALLNCLETLPTPTPKIVTISSTGLTRSSHKNLPLLLKLFYRYFLQVPHKDKCGAEEVLAHCAGWPWDKHDSAGPNILGDGWERRVPTHGWLKSLVVIRPALLTDGSCRADKTTSGKDAYRVRVGDVEGGWTISRKGVAHFLVEAITKHWDNWEGKCVSIAY</sequence>
<dbReference type="InterPro" id="IPR036291">
    <property type="entry name" value="NAD(P)-bd_dom_sf"/>
</dbReference>
<evidence type="ECO:0000313" key="3">
    <source>
        <dbReference type="Proteomes" id="UP000053989"/>
    </source>
</evidence>
<dbReference type="InterPro" id="IPR051606">
    <property type="entry name" value="Polyketide_Oxido-like"/>
</dbReference>
<dbReference type="GO" id="GO:0004074">
    <property type="term" value="F:biliverdin reductase [NAD(P)H] activity"/>
    <property type="evidence" value="ECO:0007669"/>
    <property type="project" value="TreeGrafter"/>
</dbReference>
<dbReference type="EMBL" id="KN822080">
    <property type="protein sequence ID" value="KIM58913.1"/>
    <property type="molecule type" value="Genomic_DNA"/>
</dbReference>
<protein>
    <recommendedName>
        <fullName evidence="4">NAD(P)-binding domain-containing protein</fullName>
    </recommendedName>
</protein>
<dbReference type="Gene3D" id="3.40.50.720">
    <property type="entry name" value="NAD(P)-binding Rossmann-like Domain"/>
    <property type="match status" value="1"/>
</dbReference>
<gene>
    <name evidence="2" type="ORF">SCLCIDRAFT_16656</name>
</gene>
<dbReference type="AlphaFoldDB" id="A0A0C2ZAK1"/>